<dbReference type="PROSITE" id="PS50250">
    <property type="entry name" value="PCI"/>
    <property type="match status" value="1"/>
</dbReference>
<dbReference type="GO" id="GO:0006511">
    <property type="term" value="P:ubiquitin-dependent protein catabolic process"/>
    <property type="evidence" value="ECO:0007669"/>
    <property type="project" value="TreeGrafter"/>
</dbReference>
<comment type="similarity">
    <text evidence="1">Belongs to the proteasome subunit S11 family.</text>
</comment>
<dbReference type="PANTHER" id="PTHR10539">
    <property type="entry name" value="26S PROTEASOME NON-ATPASE REGULATORY SUBUNIT 13"/>
    <property type="match status" value="1"/>
</dbReference>
<accession>A0A899FVY7</accession>
<evidence type="ECO:0000256" key="1">
    <source>
        <dbReference type="ARBA" id="ARBA00006207"/>
    </source>
</evidence>
<dbReference type="Proteomes" id="UP000663699">
    <property type="component" value="Chromosome 3"/>
</dbReference>
<gene>
    <name evidence="4" type="ORF">MERGE_002095</name>
</gene>
<dbReference type="OrthoDB" id="1093at2759"/>
<dbReference type="GO" id="GO:0005634">
    <property type="term" value="C:nucleus"/>
    <property type="evidence" value="ECO:0007669"/>
    <property type="project" value="TreeGrafter"/>
</dbReference>
<sequence length="389" mass="45202">METDTRIDISAFLESQKVLMKDGLQKMISTMEDLWERRLWKQLTDILIEFFENPESASFRMDMFKFFVVSFSQHINKLKLVVLGLSASRQCKNNIESLEFLSFLLEKVNAPSTKDAYVYASIETAHMKLLCGDLDGSFELLNKSSKILDELDSVDPIIYASFYRVNADYYKFKADYGLFYRNSLLFLSCIELSSLSIHEQQQRAYDLSIAALLGDTIYNFGELLLHPILDTLSGTEHEWLRQLLFALNSGNILKFESLMEHFLKQPLLRSSIPFLRQKICLTALIEAVFRRSPHDCILKFSTIASETCLPEHEIEYLIMKALSLDLIRGFIDQVDEIVRITWVHPRVLDRNQICVMKKRLEDWYKSTHQLETFITNVGSDIIENEVIVR</sequence>
<dbReference type="InterPro" id="IPR000717">
    <property type="entry name" value="PCI_dom"/>
</dbReference>
<dbReference type="GO" id="GO:0005829">
    <property type="term" value="C:cytosol"/>
    <property type="evidence" value="ECO:0007669"/>
    <property type="project" value="TreeGrafter"/>
</dbReference>
<dbReference type="Pfam" id="PF22037">
    <property type="entry name" value="PSD13_N"/>
    <property type="match status" value="1"/>
</dbReference>
<dbReference type="SMART" id="SM00088">
    <property type="entry name" value="PINT"/>
    <property type="match status" value="1"/>
</dbReference>
<protein>
    <recommendedName>
        <fullName evidence="3">PCI domain-containing protein</fullName>
    </recommendedName>
</protein>
<dbReference type="PANTHER" id="PTHR10539:SF0">
    <property type="entry name" value="26S PROTEASOME NON-ATPASE REGULATORY SUBUNIT 13"/>
    <property type="match status" value="1"/>
</dbReference>
<dbReference type="InterPro" id="IPR054179">
    <property type="entry name" value="PSD13_N"/>
</dbReference>
<dbReference type="GO" id="GO:0008541">
    <property type="term" value="C:proteasome regulatory particle, lid subcomplex"/>
    <property type="evidence" value="ECO:0007669"/>
    <property type="project" value="TreeGrafter"/>
</dbReference>
<feature type="domain" description="PCI" evidence="3">
    <location>
        <begin position="178"/>
        <end position="345"/>
    </location>
</feature>
<dbReference type="EMBL" id="CP054534">
    <property type="protein sequence ID" value="QSL64793.1"/>
    <property type="molecule type" value="Genomic_DNA"/>
</dbReference>
<reference evidence="4" key="1">
    <citation type="submission" date="2020-06" db="EMBL/GenBank/DDBJ databases">
        <title>Genomes of multiple members of Pneumocystis genus reveal paths to human pathogen Pneumocystis jirovecii.</title>
        <authorList>
            <person name="Cisse O.H."/>
            <person name="Ma L."/>
            <person name="Dekker J."/>
            <person name="Khil P."/>
            <person name="Jo J."/>
            <person name="Brenchley J."/>
            <person name="Blair R."/>
            <person name="Pahar B."/>
            <person name="Chabe M."/>
            <person name="Van Rompay K.A."/>
            <person name="Keesler R."/>
            <person name="Sukura A."/>
            <person name="Hirsch V."/>
            <person name="Kutty G."/>
            <person name="Liu Y."/>
            <person name="Peng L."/>
            <person name="Chen J."/>
            <person name="Song J."/>
            <person name="Weissenbacher-Lang C."/>
            <person name="Xu J."/>
            <person name="Upham N.S."/>
            <person name="Stajich J.E."/>
            <person name="Cuomo C.A."/>
            <person name="Cushion M.T."/>
            <person name="Kovacs J.A."/>
        </authorList>
    </citation>
    <scope>NUCLEOTIDE SEQUENCE</scope>
    <source>
        <strain evidence="4">2A</strain>
    </source>
</reference>
<dbReference type="AlphaFoldDB" id="A0A899FVY7"/>
<dbReference type="InterPro" id="IPR035298">
    <property type="entry name" value="PSMD13"/>
</dbReference>
<evidence type="ECO:0000256" key="2">
    <source>
        <dbReference type="ARBA" id="ARBA00022942"/>
    </source>
</evidence>
<dbReference type="SUPFAM" id="SSF46785">
    <property type="entry name" value="Winged helix' DNA-binding domain"/>
    <property type="match status" value="1"/>
</dbReference>
<keyword evidence="2" id="KW-0647">Proteasome</keyword>
<dbReference type="InterPro" id="IPR036390">
    <property type="entry name" value="WH_DNA-bd_sf"/>
</dbReference>
<name>A0A899FVY7_9ASCO</name>
<dbReference type="Pfam" id="PF01399">
    <property type="entry name" value="PCI"/>
    <property type="match status" value="1"/>
</dbReference>
<evidence type="ECO:0000313" key="4">
    <source>
        <dbReference type="EMBL" id="QSL64793.1"/>
    </source>
</evidence>
<dbReference type="GO" id="GO:0005198">
    <property type="term" value="F:structural molecule activity"/>
    <property type="evidence" value="ECO:0007669"/>
    <property type="project" value="TreeGrafter"/>
</dbReference>
<evidence type="ECO:0000259" key="3">
    <source>
        <dbReference type="PROSITE" id="PS50250"/>
    </source>
</evidence>
<evidence type="ECO:0000313" key="5">
    <source>
        <dbReference type="Proteomes" id="UP000663699"/>
    </source>
</evidence>
<proteinExistence type="inferred from homology"/>
<keyword evidence="5" id="KW-1185">Reference proteome</keyword>
<organism evidence="4 5">
    <name type="scientific">Pneumocystis wakefieldiae</name>
    <dbReference type="NCBI Taxonomy" id="38082"/>
    <lineage>
        <taxon>Eukaryota</taxon>
        <taxon>Fungi</taxon>
        <taxon>Dikarya</taxon>
        <taxon>Ascomycota</taxon>
        <taxon>Taphrinomycotina</taxon>
        <taxon>Pneumocystomycetes</taxon>
        <taxon>Pneumocystaceae</taxon>
        <taxon>Pneumocystis</taxon>
    </lineage>
</organism>